<name>A0ABZ0UBL1_9FIRM</name>
<evidence type="ECO:0000313" key="1">
    <source>
        <dbReference type="EMBL" id="WPX74605.1"/>
    </source>
</evidence>
<accession>A0ABZ0UBL1</accession>
<dbReference type="InterPro" id="IPR024227">
    <property type="entry name" value="DUF3795"/>
</dbReference>
<organism evidence="1 2">
    <name type="scientific">Blautia producta</name>
    <dbReference type="NCBI Taxonomy" id="33035"/>
    <lineage>
        <taxon>Bacteria</taxon>
        <taxon>Bacillati</taxon>
        <taxon>Bacillota</taxon>
        <taxon>Clostridia</taxon>
        <taxon>Lachnospirales</taxon>
        <taxon>Lachnospiraceae</taxon>
        <taxon>Blautia</taxon>
    </lineage>
</organism>
<gene>
    <name evidence="1" type="ORF">BLCOC_29620</name>
</gene>
<keyword evidence="2" id="KW-1185">Reference proteome</keyword>
<proteinExistence type="predicted"/>
<dbReference type="Proteomes" id="UP001325248">
    <property type="component" value="Chromosome"/>
</dbReference>
<reference evidence="1" key="1">
    <citation type="submission" date="2023-10" db="EMBL/GenBank/DDBJ databases">
        <title>Genome sequence of Blautia coccoides DSM 935.</title>
        <authorList>
            <person name="Boeer T."/>
            <person name="Bengelsdorf F.R."/>
            <person name="Daniel R."/>
            <person name="Poehlein A."/>
        </authorList>
    </citation>
    <scope>NUCLEOTIDE SEQUENCE [LARGE SCALE GENOMIC DNA]</scope>
    <source>
        <strain evidence="1">DSM 935</strain>
    </source>
</reference>
<dbReference type="EMBL" id="CP136422">
    <property type="protein sequence ID" value="WPX74605.1"/>
    <property type="molecule type" value="Genomic_DNA"/>
</dbReference>
<dbReference type="Pfam" id="PF12675">
    <property type="entry name" value="DUF3795"/>
    <property type="match status" value="1"/>
</dbReference>
<evidence type="ECO:0000313" key="2">
    <source>
        <dbReference type="Proteomes" id="UP001325248"/>
    </source>
</evidence>
<protein>
    <recommendedName>
        <fullName evidence="3">DUF3795 domain-containing protein</fullName>
    </recommendedName>
</protein>
<sequence>MEKSIAFCGLVCSQCPVYIATKTNNEELKEKLAIEYSTDTFEFVKEDMNCTGCHSVVGVNEKMCKECLMRKCGMHKSISHCAECNEYPCQYINSYVPTGSDNRKMLDELEKK</sequence>
<evidence type="ECO:0008006" key="3">
    <source>
        <dbReference type="Google" id="ProtNLM"/>
    </source>
</evidence>